<sequence>MKDIALLTVDGRSQLRMERRLAHPPEKVWSALTEPSHISKWYPFPVAELELKEGGKVSFDAGDGSTFEGIITEVDPPKVFAFREEDDLLRFEITPVDGGSQLVFSHTFDDRPAAASNASGWTDCLDALEQVAGGADQVEVDNDSVALHERLVKEFGLDEGVVLTTGDGWIVRFERQLREPADKVWAVLSGGSDGVSEGDPVPSGFAHPGASTGKVLSAAKAEHVEFEWLNDGKPAGTVRYEFRPGNGGARLTLTQQGDTGSADLRDSALHAWHGHIEGLAAELFKARG</sequence>
<comment type="similarity">
    <text evidence="1">Belongs to the AHA1 family.</text>
</comment>
<protein>
    <submittedName>
        <fullName evidence="3">Conserved protein YndB, AHSA1/START domain</fullName>
    </submittedName>
</protein>
<dbReference type="Proteomes" id="UP001206128">
    <property type="component" value="Unassembled WGS sequence"/>
</dbReference>
<evidence type="ECO:0000256" key="1">
    <source>
        <dbReference type="ARBA" id="ARBA00006817"/>
    </source>
</evidence>
<dbReference type="EMBL" id="JAMTCK010000011">
    <property type="protein sequence ID" value="MCP2167708.1"/>
    <property type="molecule type" value="Genomic_DNA"/>
</dbReference>
<evidence type="ECO:0000313" key="3">
    <source>
        <dbReference type="EMBL" id="MCP2167708.1"/>
    </source>
</evidence>
<proteinExistence type="inferred from homology"/>
<dbReference type="SUPFAM" id="SSF55961">
    <property type="entry name" value="Bet v1-like"/>
    <property type="match status" value="2"/>
</dbReference>
<feature type="domain" description="Activator of Hsp90 ATPase homologue 1/2-like C-terminal" evidence="2">
    <location>
        <begin position="23"/>
        <end position="132"/>
    </location>
</feature>
<dbReference type="InterPro" id="IPR023393">
    <property type="entry name" value="START-like_dom_sf"/>
</dbReference>
<reference evidence="3" key="1">
    <citation type="submission" date="2022-06" db="EMBL/GenBank/DDBJ databases">
        <title>Genomic Encyclopedia of Archaeal and Bacterial Type Strains, Phase II (KMG-II): from individual species to whole genera.</title>
        <authorList>
            <person name="Goeker M."/>
        </authorList>
    </citation>
    <scope>NUCLEOTIDE SEQUENCE</scope>
    <source>
        <strain evidence="3">DSM 43935</strain>
    </source>
</reference>
<feature type="domain" description="Activator of Hsp90 ATPase homologue 1/2-like C-terminal" evidence="2">
    <location>
        <begin position="206"/>
        <end position="282"/>
    </location>
</feature>
<dbReference type="Pfam" id="PF08327">
    <property type="entry name" value="AHSA1"/>
    <property type="match status" value="2"/>
</dbReference>
<gene>
    <name evidence="3" type="ORF">LX83_004581</name>
</gene>
<keyword evidence="4" id="KW-1185">Reference proteome</keyword>
<accession>A0AAE3KMK3</accession>
<evidence type="ECO:0000259" key="2">
    <source>
        <dbReference type="Pfam" id="PF08327"/>
    </source>
</evidence>
<comment type="caution">
    <text evidence="3">The sequence shown here is derived from an EMBL/GenBank/DDBJ whole genome shotgun (WGS) entry which is preliminary data.</text>
</comment>
<evidence type="ECO:0000313" key="4">
    <source>
        <dbReference type="Proteomes" id="UP001206128"/>
    </source>
</evidence>
<name>A0AAE3KMK3_9PSEU</name>
<dbReference type="RefSeq" id="WP_253774848.1">
    <property type="nucleotide sequence ID" value="NZ_JAMTCK010000011.1"/>
</dbReference>
<dbReference type="Gene3D" id="3.30.530.20">
    <property type="match status" value="2"/>
</dbReference>
<dbReference type="CDD" id="cd08899">
    <property type="entry name" value="SRPBCC_CalC_Aha1-like_6"/>
    <property type="match status" value="1"/>
</dbReference>
<dbReference type="AlphaFoldDB" id="A0AAE3KMK3"/>
<organism evidence="3 4">
    <name type="scientific">Goodfellowiella coeruleoviolacea</name>
    <dbReference type="NCBI Taxonomy" id="334858"/>
    <lineage>
        <taxon>Bacteria</taxon>
        <taxon>Bacillati</taxon>
        <taxon>Actinomycetota</taxon>
        <taxon>Actinomycetes</taxon>
        <taxon>Pseudonocardiales</taxon>
        <taxon>Pseudonocardiaceae</taxon>
        <taxon>Goodfellowiella</taxon>
    </lineage>
</organism>
<dbReference type="InterPro" id="IPR013538">
    <property type="entry name" value="ASHA1/2-like_C"/>
</dbReference>